<feature type="domain" description="Phospholipase C/D" evidence="1">
    <location>
        <begin position="9"/>
        <end position="152"/>
    </location>
</feature>
<dbReference type="AlphaFoldDB" id="A0A367FZ64"/>
<reference evidence="2 3" key="1">
    <citation type="submission" date="2018-02" db="EMBL/GenBank/DDBJ databases">
        <title>Complete genome sequencing of Faecalibacterium prausnitzii strains isolated from the human gut.</title>
        <authorList>
            <person name="Fitzgerald B.C."/>
            <person name="Shkoporov A.N."/>
            <person name="Ross P.R."/>
            <person name="Hill C."/>
        </authorList>
    </citation>
    <scope>NUCLEOTIDE SEQUENCE [LARGE SCALE GENOMIC DNA]</scope>
    <source>
        <strain evidence="2 3">APC942/31-1</strain>
    </source>
</reference>
<evidence type="ECO:0000259" key="1">
    <source>
        <dbReference type="Pfam" id="PF00882"/>
    </source>
</evidence>
<dbReference type="Proteomes" id="UP000253208">
    <property type="component" value="Unassembled WGS sequence"/>
</dbReference>
<dbReference type="Pfam" id="PF00882">
    <property type="entry name" value="Zn_dep_PLPC"/>
    <property type="match status" value="1"/>
</dbReference>
<dbReference type="RefSeq" id="WP_114002439.1">
    <property type="nucleotide sequence ID" value="NZ_PSQG01000016.1"/>
</dbReference>
<name>A0A367FZ64_9FIRM</name>
<dbReference type="EMBL" id="PSQG01000016">
    <property type="protein sequence ID" value="RCH43136.1"/>
    <property type="molecule type" value="Genomic_DNA"/>
</dbReference>
<evidence type="ECO:0000313" key="3">
    <source>
        <dbReference type="Proteomes" id="UP000253208"/>
    </source>
</evidence>
<dbReference type="InterPro" id="IPR029002">
    <property type="entry name" value="PLPC/GPLD1"/>
</dbReference>
<sequence length="265" mass="30502">MPTTYAHDLFGKRVYRKLSAKLQHLIRSNGNLYRIGQHGPDILFYYFISKNPVTQYGVQMHGRKAREFFEKGMAKVREEKNPALMAYLLGFGCHYILDSTCHPYVNQVAAEGKVSHTLFEKEFDRMLMYETGKDPLRFYPSHGIRASFLSAWTIHQVLPAIRTWNIYLSLKMMKIFTCILVCDDGGRKRRLSEHALSPAGKKRSAFITEFFMSPEPEIDCKEELLKLDSLMEEALAKAPDMLEELAALAVRPGHLSDRWDLTFNG</sequence>
<evidence type="ECO:0000313" key="2">
    <source>
        <dbReference type="EMBL" id="RCH43136.1"/>
    </source>
</evidence>
<protein>
    <recommendedName>
        <fullName evidence="1">Phospholipase C/D domain-containing protein</fullName>
    </recommendedName>
</protein>
<proteinExistence type="predicted"/>
<comment type="caution">
    <text evidence="2">The sequence shown here is derived from an EMBL/GenBank/DDBJ whole genome shotgun (WGS) entry which is preliminary data.</text>
</comment>
<accession>A0A367FZ64</accession>
<organism evidence="2 3">
    <name type="scientific">Blautia obeum</name>
    <dbReference type="NCBI Taxonomy" id="40520"/>
    <lineage>
        <taxon>Bacteria</taxon>
        <taxon>Bacillati</taxon>
        <taxon>Bacillota</taxon>
        <taxon>Clostridia</taxon>
        <taxon>Lachnospirales</taxon>
        <taxon>Lachnospiraceae</taxon>
        <taxon>Blautia</taxon>
    </lineage>
</organism>
<gene>
    <name evidence="2" type="ORF">C4886_11855</name>
</gene>